<dbReference type="GeneID" id="25913933"/>
<dbReference type="RefSeq" id="XP_014147915.1">
    <property type="nucleotide sequence ID" value="XM_014292440.1"/>
</dbReference>
<accession>A0A0L0FD63</accession>
<dbReference type="Proteomes" id="UP000054560">
    <property type="component" value="Unassembled WGS sequence"/>
</dbReference>
<dbReference type="AlphaFoldDB" id="A0A0L0FD63"/>
<evidence type="ECO:0000313" key="2">
    <source>
        <dbReference type="Proteomes" id="UP000054560"/>
    </source>
</evidence>
<sequence>MYPLSKFGIFKDTKFHGKPIQYPAYMMTSDNFSSRKYANTSHRRLKNVCVIMEWIPDVA</sequence>
<gene>
    <name evidence="1" type="ORF">SARC_13429</name>
</gene>
<organism evidence="1 2">
    <name type="scientific">Sphaeroforma arctica JP610</name>
    <dbReference type="NCBI Taxonomy" id="667725"/>
    <lineage>
        <taxon>Eukaryota</taxon>
        <taxon>Ichthyosporea</taxon>
        <taxon>Ichthyophonida</taxon>
        <taxon>Sphaeroforma</taxon>
    </lineage>
</organism>
<proteinExistence type="predicted"/>
<protein>
    <submittedName>
        <fullName evidence="1">Uncharacterized protein</fullName>
    </submittedName>
</protein>
<keyword evidence="2" id="KW-1185">Reference proteome</keyword>
<evidence type="ECO:0000313" key="1">
    <source>
        <dbReference type="EMBL" id="KNC74013.1"/>
    </source>
</evidence>
<reference evidence="1 2" key="1">
    <citation type="submission" date="2011-02" db="EMBL/GenBank/DDBJ databases">
        <title>The Genome Sequence of Sphaeroforma arctica JP610.</title>
        <authorList>
            <consortium name="The Broad Institute Genome Sequencing Platform"/>
            <person name="Russ C."/>
            <person name="Cuomo C."/>
            <person name="Young S.K."/>
            <person name="Zeng Q."/>
            <person name="Gargeya S."/>
            <person name="Alvarado L."/>
            <person name="Berlin A."/>
            <person name="Chapman S.B."/>
            <person name="Chen Z."/>
            <person name="Freedman E."/>
            <person name="Gellesch M."/>
            <person name="Goldberg J."/>
            <person name="Griggs A."/>
            <person name="Gujja S."/>
            <person name="Heilman E."/>
            <person name="Heiman D."/>
            <person name="Howarth C."/>
            <person name="Mehta T."/>
            <person name="Neiman D."/>
            <person name="Pearson M."/>
            <person name="Roberts A."/>
            <person name="Saif S."/>
            <person name="Shea T."/>
            <person name="Shenoy N."/>
            <person name="Sisk P."/>
            <person name="Stolte C."/>
            <person name="Sykes S."/>
            <person name="White J."/>
            <person name="Yandava C."/>
            <person name="Burger G."/>
            <person name="Gray M.W."/>
            <person name="Holland P.W.H."/>
            <person name="King N."/>
            <person name="Lang F.B.F."/>
            <person name="Roger A.J."/>
            <person name="Ruiz-Trillo I."/>
            <person name="Haas B."/>
            <person name="Nusbaum C."/>
            <person name="Birren B."/>
        </authorList>
    </citation>
    <scope>NUCLEOTIDE SEQUENCE [LARGE SCALE GENOMIC DNA]</scope>
    <source>
        <strain evidence="1 2">JP610</strain>
    </source>
</reference>
<feature type="non-terminal residue" evidence="1">
    <location>
        <position position="59"/>
    </location>
</feature>
<dbReference type="EMBL" id="KQ244871">
    <property type="protein sequence ID" value="KNC74013.1"/>
    <property type="molecule type" value="Genomic_DNA"/>
</dbReference>
<name>A0A0L0FD63_9EUKA</name>